<dbReference type="Pfam" id="PF01724">
    <property type="entry name" value="DUF29"/>
    <property type="match status" value="1"/>
</dbReference>
<gene>
    <name evidence="1" type="ORF">EJ903_00870</name>
</gene>
<name>A0A431VNQ5_9PROT</name>
<dbReference type="OrthoDB" id="425753at2"/>
<evidence type="ECO:0000313" key="2">
    <source>
        <dbReference type="Proteomes" id="UP000277007"/>
    </source>
</evidence>
<evidence type="ECO:0000313" key="1">
    <source>
        <dbReference type="EMBL" id="RTR24360.1"/>
    </source>
</evidence>
<dbReference type="Gene3D" id="1.20.1220.20">
    <property type="entry name" value="Uncharcterised protein PF01724"/>
    <property type="match status" value="1"/>
</dbReference>
<protein>
    <submittedName>
        <fullName evidence="1">DUF29 domain-containing protein</fullName>
    </submittedName>
</protein>
<keyword evidence="2" id="KW-1185">Reference proteome</keyword>
<organism evidence="1 2">
    <name type="scientific">Azospirillum griseum</name>
    <dbReference type="NCBI Taxonomy" id="2496639"/>
    <lineage>
        <taxon>Bacteria</taxon>
        <taxon>Pseudomonadati</taxon>
        <taxon>Pseudomonadota</taxon>
        <taxon>Alphaproteobacteria</taxon>
        <taxon>Rhodospirillales</taxon>
        <taxon>Azospirillaceae</taxon>
        <taxon>Azospirillum</taxon>
    </lineage>
</organism>
<dbReference type="AlphaFoldDB" id="A0A431VNQ5"/>
<dbReference type="EMBL" id="RXMA01000001">
    <property type="protein sequence ID" value="RTR24360.1"/>
    <property type="molecule type" value="Genomic_DNA"/>
</dbReference>
<dbReference type="InterPro" id="IPR002636">
    <property type="entry name" value="DUF29"/>
</dbReference>
<dbReference type="PANTHER" id="PTHR34235">
    <property type="entry name" value="SLR1203 PROTEIN-RELATED"/>
    <property type="match status" value="1"/>
</dbReference>
<dbReference type="Proteomes" id="UP000277007">
    <property type="component" value="Unassembled WGS sequence"/>
</dbReference>
<dbReference type="RefSeq" id="WP_126611233.1">
    <property type="nucleotide sequence ID" value="NZ_JBHUCY010000008.1"/>
</dbReference>
<proteinExistence type="predicted"/>
<reference evidence="1 2" key="1">
    <citation type="submission" date="2018-12" db="EMBL/GenBank/DDBJ databases">
        <authorList>
            <person name="Yang Y."/>
        </authorList>
    </citation>
    <scope>NUCLEOTIDE SEQUENCE [LARGE SCALE GENOMIC DNA]</scope>
    <source>
        <strain evidence="1 2">L-25-5w-1</strain>
    </source>
</reference>
<comment type="caution">
    <text evidence="1">The sequence shown here is derived from an EMBL/GenBank/DDBJ whole genome shotgun (WGS) entry which is preliminary data.</text>
</comment>
<dbReference type="PANTHER" id="PTHR34235:SF4">
    <property type="entry name" value="SLR0291 PROTEIN"/>
    <property type="match status" value="1"/>
</dbReference>
<accession>A0A431VNQ5</accession>
<sequence>MTDNSLYDTDFYAWATQQAALLRAGKLNDADIAHIAEEIESMGRSEKRELVNRLVVLALHLLKWQFQPGLRGNSWRLSVEEQRYRLSSHLDDNPSLKSKLDDAIRDAYRLALIEAEKETGLPRRVFPAECPYSFAQMMDAAFWPEEPVEG</sequence>